<keyword evidence="1" id="KW-0732">Signal</keyword>
<dbReference type="AlphaFoldDB" id="A0AAV2H643"/>
<gene>
    <name evidence="2" type="ORF">GSLYS_00003193001</name>
</gene>
<dbReference type="EMBL" id="CAXITT010000042">
    <property type="protein sequence ID" value="CAL1529023.1"/>
    <property type="molecule type" value="Genomic_DNA"/>
</dbReference>
<protein>
    <submittedName>
        <fullName evidence="2">Uncharacterized protein</fullName>
    </submittedName>
</protein>
<evidence type="ECO:0000313" key="3">
    <source>
        <dbReference type="Proteomes" id="UP001497497"/>
    </source>
</evidence>
<sequence>MNGCSILFVTAAFIGWICLSLMSSANAGVTCLACSYTFAGEDGSTDIQCVNDVYNFSKTSQVPCPNTCVTRVVYTTGYKRINSIFRSCATTENNVGCDAADNYSPTCILTCAADKCNDQNGNFWNGPGNGSPGASSRVLSLAFSLLIYFVCTYL</sequence>
<comment type="caution">
    <text evidence="2">The sequence shown here is derived from an EMBL/GenBank/DDBJ whole genome shotgun (WGS) entry which is preliminary data.</text>
</comment>
<proteinExistence type="predicted"/>
<feature type="signal peptide" evidence="1">
    <location>
        <begin position="1"/>
        <end position="27"/>
    </location>
</feature>
<organism evidence="2 3">
    <name type="scientific">Lymnaea stagnalis</name>
    <name type="common">Great pond snail</name>
    <name type="synonym">Helix stagnalis</name>
    <dbReference type="NCBI Taxonomy" id="6523"/>
    <lineage>
        <taxon>Eukaryota</taxon>
        <taxon>Metazoa</taxon>
        <taxon>Spiralia</taxon>
        <taxon>Lophotrochozoa</taxon>
        <taxon>Mollusca</taxon>
        <taxon>Gastropoda</taxon>
        <taxon>Heterobranchia</taxon>
        <taxon>Euthyneura</taxon>
        <taxon>Panpulmonata</taxon>
        <taxon>Hygrophila</taxon>
        <taxon>Lymnaeoidea</taxon>
        <taxon>Lymnaeidae</taxon>
        <taxon>Lymnaea</taxon>
    </lineage>
</organism>
<reference evidence="2 3" key="1">
    <citation type="submission" date="2024-04" db="EMBL/GenBank/DDBJ databases">
        <authorList>
            <consortium name="Genoscope - CEA"/>
            <person name="William W."/>
        </authorList>
    </citation>
    <scope>NUCLEOTIDE SEQUENCE [LARGE SCALE GENOMIC DNA]</scope>
</reference>
<name>A0AAV2H643_LYMST</name>
<dbReference type="Proteomes" id="UP001497497">
    <property type="component" value="Unassembled WGS sequence"/>
</dbReference>
<feature type="chain" id="PRO_5043864320" evidence="1">
    <location>
        <begin position="28"/>
        <end position="154"/>
    </location>
</feature>
<accession>A0AAV2H643</accession>
<keyword evidence="3" id="KW-1185">Reference proteome</keyword>
<evidence type="ECO:0000313" key="2">
    <source>
        <dbReference type="EMBL" id="CAL1529023.1"/>
    </source>
</evidence>
<evidence type="ECO:0000256" key="1">
    <source>
        <dbReference type="SAM" id="SignalP"/>
    </source>
</evidence>